<feature type="coiled-coil region" evidence="1">
    <location>
        <begin position="296"/>
        <end position="330"/>
    </location>
</feature>
<dbReference type="Proteomes" id="UP001596391">
    <property type="component" value="Unassembled WGS sequence"/>
</dbReference>
<evidence type="ECO:0000256" key="1">
    <source>
        <dbReference type="SAM" id="Coils"/>
    </source>
</evidence>
<evidence type="ECO:0000313" key="4">
    <source>
        <dbReference type="Proteomes" id="UP001596391"/>
    </source>
</evidence>
<proteinExistence type="predicted"/>
<organism evidence="3 4">
    <name type="scientific">Granulicella cerasi</name>
    <dbReference type="NCBI Taxonomy" id="741063"/>
    <lineage>
        <taxon>Bacteria</taxon>
        <taxon>Pseudomonadati</taxon>
        <taxon>Acidobacteriota</taxon>
        <taxon>Terriglobia</taxon>
        <taxon>Terriglobales</taxon>
        <taxon>Acidobacteriaceae</taxon>
        <taxon>Granulicella</taxon>
    </lineage>
</organism>
<accession>A0ABW1Z6Q0</accession>
<keyword evidence="4" id="KW-1185">Reference proteome</keyword>
<dbReference type="EMBL" id="JBHSWI010000001">
    <property type="protein sequence ID" value="MFC6644137.1"/>
    <property type="molecule type" value="Genomic_DNA"/>
</dbReference>
<feature type="coiled-coil region" evidence="1">
    <location>
        <begin position="193"/>
        <end position="220"/>
    </location>
</feature>
<feature type="domain" description="Bacteriophage tail tape measure C-terminal" evidence="2">
    <location>
        <begin position="609"/>
        <end position="682"/>
    </location>
</feature>
<dbReference type="RefSeq" id="WP_263372089.1">
    <property type="nucleotide sequence ID" value="NZ_JAGSYD010000004.1"/>
</dbReference>
<evidence type="ECO:0000259" key="2">
    <source>
        <dbReference type="Pfam" id="PF09718"/>
    </source>
</evidence>
<dbReference type="Pfam" id="PF09718">
    <property type="entry name" value="Tape_meas_lam_C"/>
    <property type="match status" value="1"/>
</dbReference>
<reference evidence="4" key="1">
    <citation type="journal article" date="2019" name="Int. J. Syst. Evol. Microbiol.">
        <title>The Global Catalogue of Microorganisms (GCM) 10K type strain sequencing project: providing services to taxonomists for standard genome sequencing and annotation.</title>
        <authorList>
            <consortium name="The Broad Institute Genomics Platform"/>
            <consortium name="The Broad Institute Genome Sequencing Center for Infectious Disease"/>
            <person name="Wu L."/>
            <person name="Ma J."/>
        </authorList>
    </citation>
    <scope>NUCLEOTIDE SEQUENCE [LARGE SCALE GENOMIC DNA]</scope>
    <source>
        <strain evidence="4">CGMCC 1.16026</strain>
    </source>
</reference>
<keyword evidence="1" id="KW-0175">Coiled coil</keyword>
<comment type="caution">
    <text evidence="3">The sequence shown here is derived from an EMBL/GenBank/DDBJ whole genome shotgun (WGS) entry which is preliminary data.</text>
</comment>
<protein>
    <submittedName>
        <fullName evidence="3">Phage tail tape measure C-terminal domain-containing protein</fullName>
    </submittedName>
</protein>
<dbReference type="InterPro" id="IPR006431">
    <property type="entry name" value="Phage_tape_meas_C"/>
</dbReference>
<gene>
    <name evidence="3" type="ORF">ACFQBQ_00730</name>
</gene>
<sequence>MSDSIAVVFSAQTGQFVASVEGMDAAVAKSAETVAAAKNAILKSYQQQSSAAAEQGASAEKLASMQEKAAARLSSVTEENAQRIINSIQRISDKQKAVASELANLKVPEAKEGDDITNKQRASALLRGGGIRAGESFLTQFGAFNALSSTIFPALGLAAIGEEAVKLGKELYDAFDLGGTRARQTASEIREVNNSMRDENTSLDVQIDKLQEEQAKLEKKPFNGLKLTLDEAAESAQKLTTKLDEVFAAQLKVLQGMAASTPQKIFSGGSDTHQEQVMLQEHQKWISAAQSPETQLNESKSYANSLQTRLAELKQKQADNNATMANASRQGVGSLPLTSFNEEIRATQQLIQWQQVEQQTIEKTIALQKQQAATQGARDKHNDALLGHGDTEAANKAAEARLKSMEAYVSEWKLQAPVDAKALYDYWEVQRSAFTIGSNQYNTVVAKQAQLAEEGARRVHEGIAKFIEEQKKLSVPLTLDRNVSVVGNSDASARGLQNEYAKSALSGDEVTASVARTKVQIDLANGSISQLTATQRLAAISAGLHAQRLADLDAQIEQLKKDGSYDFVTDRFASDKDQSKYVELQAQKTKEAGQASVEAMQSAATAAGQSWSGALIQANNLWVQSAQDSASQVKSIFDATINGFNDSLVNLITGKKSNWSQLFTGIGGMMAKDGLQQGEAALLGKHSMSSASNLGGMASLASLFHSKKTTPDAGTADLLQDGADFSGDDAVAATISSFMSKIGGWFSSIFGGNRAIGGGVSVGHVYRINEKPGQEFFAPSVNGTMIPANAAGSMFGGGSSAMYTINVQKGVTPEEFHQGVTSALQQYHTQVMPHGARAAVSDGNSRRGSRR</sequence>
<evidence type="ECO:0000313" key="3">
    <source>
        <dbReference type="EMBL" id="MFC6644137.1"/>
    </source>
</evidence>
<name>A0ABW1Z6Q0_9BACT</name>